<evidence type="ECO:0000256" key="1">
    <source>
        <dbReference type="SAM" id="SignalP"/>
    </source>
</evidence>
<evidence type="ECO:0000313" key="4">
    <source>
        <dbReference type="Proteomes" id="UP001597512"/>
    </source>
</evidence>
<dbReference type="Gene3D" id="2.60.40.10">
    <property type="entry name" value="Immunoglobulins"/>
    <property type="match status" value="1"/>
</dbReference>
<sequence>MRIFTLLSWLLAMGLPFTSKATHQVGGQLEMRAVGDVPGHYRIIVAQYLESGASADRQAGGTLGIFRKSDNVLMMRFTTRETGQRQPVIYANEFCAEQRNLKFIVATFEADIQLTPADYDDVQGYYISYQTRNRNGGINNIVNPIQTGYTFYLEFPALLQNSQLFPNSSPHFGSINGEYVCIGDPFTFPFGGTDPDGDELRYSMVTPLNQKGATGQNGGQNAVSPAPYPDVSWASGFGADNAIPGSPTLSIDAQTGQLSVTATQLGLFVFAVKVEEYRNGVKIGEVRRDFQFLVVDCPPQTTPDPAVQIKNRPKNPTTTICQGDSAILTAAANANWNYQWRRNDINISGATSSSLAVRESGQYTVIVSQKTTCSKAGNSEVLSINVIGSSASVSATGHLCATTGSIKITATGDPDVTYQWYQDNRVLTGQTTDSLRATQAGHYWAILTYTTLGCKVRTDTAILDRSPTVVATIKSSSGFNRICPQDSLPLLGSGGLSYRWQKDGTNVGNSGSKFVVKTAGIYSVTATDIYGCEGTSDPVAITQLAPISVSLDSIPGVCGIDGLAHILTGSPLGGQFAGTGVVGNIFSPRLAGVGDYAVTYTVKASPECAGVVATRLAVVAPIPTIKLVDSLTTYKGNTFSLNPVYTGNPTQFQWVSSRYLDNANVANPLITAIADDITYTLDVKNSTGCEVNDTIHIKVYARVWVPDAFSPNGDGLNDVWELPGIEAFPDAIVTVFNRWGEVIYSSGKGYTNPFDGTLNGTSLPSGVYAYSLDTIPKKPPIRGQLVLIR</sequence>
<dbReference type="EMBL" id="JBHUOM010000002">
    <property type="protein sequence ID" value="MFD2934001.1"/>
    <property type="molecule type" value="Genomic_DNA"/>
</dbReference>
<dbReference type="RefSeq" id="WP_381499137.1">
    <property type="nucleotide sequence ID" value="NZ_JBHUOM010000002.1"/>
</dbReference>
<comment type="caution">
    <text evidence="3">The sequence shown here is derived from an EMBL/GenBank/DDBJ whole genome shotgun (WGS) entry which is preliminary data.</text>
</comment>
<organism evidence="3 4">
    <name type="scientific">Spirosoma flavum</name>
    <dbReference type="NCBI Taxonomy" id="2048557"/>
    <lineage>
        <taxon>Bacteria</taxon>
        <taxon>Pseudomonadati</taxon>
        <taxon>Bacteroidota</taxon>
        <taxon>Cytophagia</taxon>
        <taxon>Cytophagales</taxon>
        <taxon>Cytophagaceae</taxon>
        <taxon>Spirosoma</taxon>
    </lineage>
</organism>
<dbReference type="InterPro" id="IPR007110">
    <property type="entry name" value="Ig-like_dom"/>
</dbReference>
<dbReference type="InterPro" id="IPR026341">
    <property type="entry name" value="T9SS_type_B"/>
</dbReference>
<feature type="signal peptide" evidence="1">
    <location>
        <begin position="1"/>
        <end position="21"/>
    </location>
</feature>
<name>A0ABW6AFB5_9BACT</name>
<accession>A0ABW6AFB5</accession>
<evidence type="ECO:0000313" key="3">
    <source>
        <dbReference type="EMBL" id="MFD2934001.1"/>
    </source>
</evidence>
<dbReference type="PROSITE" id="PS50835">
    <property type="entry name" value="IG_LIKE"/>
    <property type="match status" value="1"/>
</dbReference>
<feature type="domain" description="Ig-like" evidence="2">
    <location>
        <begin position="299"/>
        <end position="385"/>
    </location>
</feature>
<gene>
    <name evidence="3" type="ORF">ACFS25_09425</name>
</gene>
<keyword evidence="1" id="KW-0732">Signal</keyword>
<reference evidence="4" key="1">
    <citation type="journal article" date="2019" name="Int. J. Syst. Evol. Microbiol.">
        <title>The Global Catalogue of Microorganisms (GCM) 10K type strain sequencing project: providing services to taxonomists for standard genome sequencing and annotation.</title>
        <authorList>
            <consortium name="The Broad Institute Genomics Platform"/>
            <consortium name="The Broad Institute Genome Sequencing Center for Infectious Disease"/>
            <person name="Wu L."/>
            <person name="Ma J."/>
        </authorList>
    </citation>
    <scope>NUCLEOTIDE SEQUENCE [LARGE SCALE GENOMIC DNA]</scope>
    <source>
        <strain evidence="4">KCTC 52490</strain>
    </source>
</reference>
<protein>
    <submittedName>
        <fullName evidence="3">Gliding motility-associated C-terminal domain-containing protein</fullName>
    </submittedName>
</protein>
<dbReference type="NCBIfam" id="TIGR04131">
    <property type="entry name" value="Bac_Flav_CTERM"/>
    <property type="match status" value="1"/>
</dbReference>
<dbReference type="Pfam" id="PF13585">
    <property type="entry name" value="CHU_C"/>
    <property type="match status" value="1"/>
</dbReference>
<dbReference type="InterPro" id="IPR013783">
    <property type="entry name" value="Ig-like_fold"/>
</dbReference>
<proteinExistence type="predicted"/>
<feature type="chain" id="PRO_5045419744" evidence="1">
    <location>
        <begin position="22"/>
        <end position="789"/>
    </location>
</feature>
<evidence type="ECO:0000259" key="2">
    <source>
        <dbReference type="PROSITE" id="PS50835"/>
    </source>
</evidence>
<keyword evidence="4" id="KW-1185">Reference proteome</keyword>
<dbReference type="Proteomes" id="UP001597512">
    <property type="component" value="Unassembled WGS sequence"/>
</dbReference>